<dbReference type="GO" id="GO:0036297">
    <property type="term" value="P:interstrand cross-link repair"/>
    <property type="evidence" value="ECO:0007669"/>
    <property type="project" value="InterPro"/>
</dbReference>
<dbReference type="InterPro" id="IPR035428">
    <property type="entry name" value="FANCF"/>
</dbReference>
<evidence type="ECO:0000313" key="2">
    <source>
        <dbReference type="Proteomes" id="UP001141806"/>
    </source>
</evidence>
<dbReference type="EMBL" id="JAMYWD010000011">
    <property type="protein sequence ID" value="KAJ4956360.1"/>
    <property type="molecule type" value="Genomic_DNA"/>
</dbReference>
<sequence>MGWSHPDISLEDLLNLIKGFVDMLILASGYQSSGLPAVWDAQNMRKVMQWGLFFEDVFSRLRGLDDYEDSLKELDAAMLEMTSNPYFPQQGLANLSSAILSRAREFVLQHLFHALPLRDSHLSSLLTAAVELDLNDLTGREYDYLNVYLDKLKLKTTSFNLAAEMRDFMKNSMISHPNDCAAVGSVDPGSPLNVSSFKLKVCHSAEYSKLMVQELLNRQTAVSCISSNEIGLDLLSETILHGKCLGSDGNLLEKCLNCDTSPLDEIQLVEFVAWNQWRSKNLSYLLDKKTVRMVSGANLIFSAPKVQWLQVFERLQISAENHDSVFLEIIELSLLGCIARRWNYLIGHLMSVSYDLPTISKQYHEVRNLLHGGSQLLHPKEEIMNSKEIGILGHLTGLLGGQLHHLWKLSPILTAAAVPSGSAFFSLYLNEIEAQLKGSSSLIRCCSCIQDGKEHKDCKFKFYTHACARARACTHTHTQEYQNTAKCHTLHITL</sequence>
<accession>A0A9Q0JZI6</accession>
<reference evidence="1" key="1">
    <citation type="journal article" date="2023" name="Plant J.">
        <title>The genome of the king protea, Protea cynaroides.</title>
        <authorList>
            <person name="Chang J."/>
            <person name="Duong T.A."/>
            <person name="Schoeman C."/>
            <person name="Ma X."/>
            <person name="Roodt D."/>
            <person name="Barker N."/>
            <person name="Li Z."/>
            <person name="Van de Peer Y."/>
            <person name="Mizrachi E."/>
        </authorList>
    </citation>
    <scope>NUCLEOTIDE SEQUENCE</scope>
    <source>
        <tissue evidence="1">Young leaves</tissue>
    </source>
</reference>
<keyword evidence="2" id="KW-1185">Reference proteome</keyword>
<comment type="caution">
    <text evidence="1">The sequence shown here is derived from an EMBL/GenBank/DDBJ whole genome shotgun (WGS) entry which is preliminary data.</text>
</comment>
<name>A0A9Q0JZI6_9MAGN</name>
<proteinExistence type="predicted"/>
<dbReference type="PANTHER" id="PTHR14449:SF2">
    <property type="entry name" value="FANCONI ANEMIA GROUP F PROTEIN"/>
    <property type="match status" value="1"/>
</dbReference>
<dbReference type="Pfam" id="PF11107">
    <property type="entry name" value="FANCF"/>
    <property type="match status" value="1"/>
</dbReference>
<evidence type="ECO:0000313" key="1">
    <source>
        <dbReference type="EMBL" id="KAJ4956360.1"/>
    </source>
</evidence>
<dbReference type="Proteomes" id="UP001141806">
    <property type="component" value="Unassembled WGS sequence"/>
</dbReference>
<dbReference type="OrthoDB" id="1930482at2759"/>
<gene>
    <name evidence="1" type="ORF">NE237_013143</name>
</gene>
<dbReference type="AlphaFoldDB" id="A0A9Q0JZI6"/>
<protein>
    <submittedName>
        <fullName evidence="1">Uncharacterized protein</fullName>
    </submittedName>
</protein>
<dbReference type="PANTHER" id="PTHR14449">
    <property type="entry name" value="FANCONI ANEMIA GROUP F PROTEIN FANCF"/>
    <property type="match status" value="1"/>
</dbReference>
<dbReference type="GO" id="GO:0043240">
    <property type="term" value="C:Fanconi anaemia nuclear complex"/>
    <property type="evidence" value="ECO:0007669"/>
    <property type="project" value="InterPro"/>
</dbReference>
<organism evidence="1 2">
    <name type="scientific">Protea cynaroides</name>
    <dbReference type="NCBI Taxonomy" id="273540"/>
    <lineage>
        <taxon>Eukaryota</taxon>
        <taxon>Viridiplantae</taxon>
        <taxon>Streptophyta</taxon>
        <taxon>Embryophyta</taxon>
        <taxon>Tracheophyta</taxon>
        <taxon>Spermatophyta</taxon>
        <taxon>Magnoliopsida</taxon>
        <taxon>Proteales</taxon>
        <taxon>Proteaceae</taxon>
        <taxon>Protea</taxon>
    </lineage>
</organism>